<dbReference type="AlphaFoldDB" id="A0A2K8UIP7"/>
<dbReference type="OrthoDB" id="9880339at2"/>
<name>A0A2K8UIP7_9GAMM</name>
<geneLocation type="plasmid" evidence="2">
    <name>pts485</name>
</geneLocation>
<reference evidence="1 2" key="1">
    <citation type="submission" date="2017-03" db="EMBL/GenBank/DDBJ databases">
        <title>Complete genome sequence of Candidatus 'Thiodictyon syntrophicum' sp. nov. strain Cad16T, a photolithoautotroph purple sulfur bacterium isolated from an alpine meromictic lake.</title>
        <authorList>
            <person name="Luedin S.M."/>
            <person name="Pothier J.F."/>
            <person name="Danza F."/>
            <person name="Storelli N."/>
            <person name="Wittwer M."/>
            <person name="Tonolla M."/>
        </authorList>
    </citation>
    <scope>NUCLEOTIDE SEQUENCE [LARGE SCALE GENOMIC DNA]</scope>
    <source>
        <strain evidence="1 2">Cad16T</strain>
        <plasmid evidence="2">Plasmid pts485</plasmid>
    </source>
</reference>
<evidence type="ECO:0000313" key="1">
    <source>
        <dbReference type="EMBL" id="AUB85402.1"/>
    </source>
</evidence>
<dbReference type="KEGG" id="tsy:THSYN_31250"/>
<organism evidence="1 2">
    <name type="scientific">Candidatus Thiodictyon syntrophicum</name>
    <dbReference type="NCBI Taxonomy" id="1166950"/>
    <lineage>
        <taxon>Bacteria</taxon>
        <taxon>Pseudomonadati</taxon>
        <taxon>Pseudomonadota</taxon>
        <taxon>Gammaproteobacteria</taxon>
        <taxon>Chromatiales</taxon>
        <taxon>Chromatiaceae</taxon>
        <taxon>Thiodictyon</taxon>
    </lineage>
</organism>
<keyword evidence="2" id="KW-1185">Reference proteome</keyword>
<dbReference type="Proteomes" id="UP000232638">
    <property type="component" value="Plasmid pTs485"/>
</dbReference>
<dbReference type="EMBL" id="CP020372">
    <property type="protein sequence ID" value="AUB85402.1"/>
    <property type="molecule type" value="Genomic_DNA"/>
</dbReference>
<protein>
    <submittedName>
        <fullName evidence="1">Uncharacterized protein</fullName>
    </submittedName>
</protein>
<gene>
    <name evidence="1" type="ORF">THSYN_31250</name>
</gene>
<keyword evidence="1" id="KW-0614">Plasmid</keyword>
<accession>A0A2K8UIP7</accession>
<proteinExistence type="predicted"/>
<evidence type="ECO:0000313" key="2">
    <source>
        <dbReference type="Proteomes" id="UP000232638"/>
    </source>
</evidence>
<dbReference type="RefSeq" id="WP_100923029.1">
    <property type="nucleotide sequence ID" value="NZ_CP020372.1"/>
</dbReference>
<sequence>MPGEAILDLTGTMEGLINEQQEPQAIMRKLFDLARALHQSEHVDRFAIGDGCYTLQELKRIQDQEEHDAFLARHRPGR</sequence>